<feature type="chain" id="PRO_5012944924" description="CHRD domain-containing protein" evidence="1">
    <location>
        <begin position="24"/>
        <end position="202"/>
    </location>
</feature>
<accession>A0A285VYS0</accession>
<feature type="signal peptide" evidence="1">
    <location>
        <begin position="1"/>
        <end position="23"/>
    </location>
</feature>
<dbReference type="RefSeq" id="WP_097189458.1">
    <property type="nucleotide sequence ID" value="NZ_OBQK01000035.1"/>
</dbReference>
<evidence type="ECO:0008006" key="4">
    <source>
        <dbReference type="Google" id="ProtNLM"/>
    </source>
</evidence>
<name>A0A285VYS0_9MICO</name>
<gene>
    <name evidence="2" type="ORF">SAMN05421879_1354</name>
</gene>
<dbReference type="AlphaFoldDB" id="A0A285VYS0"/>
<protein>
    <recommendedName>
        <fullName evidence="4">CHRD domain-containing protein</fullName>
    </recommendedName>
</protein>
<dbReference type="EMBL" id="OBQK01000035">
    <property type="protein sequence ID" value="SOC58406.1"/>
    <property type="molecule type" value="Genomic_DNA"/>
</dbReference>
<reference evidence="3" key="1">
    <citation type="submission" date="2017-08" db="EMBL/GenBank/DDBJ databases">
        <authorList>
            <person name="Varghese N."/>
            <person name="Submissions S."/>
        </authorList>
    </citation>
    <scope>NUCLEOTIDE SEQUENCE [LARGE SCALE GENOMIC DNA]</scope>
    <source>
        <strain evidence="3">USBA17B2</strain>
    </source>
</reference>
<organism evidence="2 3">
    <name type="scientific">Ornithinimicrobium cerasi</name>
    <dbReference type="NCBI Taxonomy" id="2248773"/>
    <lineage>
        <taxon>Bacteria</taxon>
        <taxon>Bacillati</taxon>
        <taxon>Actinomycetota</taxon>
        <taxon>Actinomycetes</taxon>
        <taxon>Micrococcales</taxon>
        <taxon>Ornithinimicrobiaceae</taxon>
        <taxon>Ornithinimicrobium</taxon>
    </lineage>
</organism>
<sequence length="202" mass="20365">MQIHRTAAIATLVLTAAALPAVAAAGDSVPSGRVASHSHDLVAVQSADVPRSQAWGSARVKALPNGKLQVTVEAGGLAPGVHHMAHLHGFVDRVDGGCPGPARDTSGDGLISVAEGAVDYGPVLVHLTTAGPTQAPVTFTDYPLADADGSISYQRTFPATVDHHRMAGRVQVVVHGIDLDGDGTVGAGLETTIPALCGGAPD</sequence>
<evidence type="ECO:0000313" key="3">
    <source>
        <dbReference type="Proteomes" id="UP000219688"/>
    </source>
</evidence>
<dbReference type="Proteomes" id="UP000219688">
    <property type="component" value="Unassembled WGS sequence"/>
</dbReference>
<keyword evidence="3" id="KW-1185">Reference proteome</keyword>
<evidence type="ECO:0000256" key="1">
    <source>
        <dbReference type="SAM" id="SignalP"/>
    </source>
</evidence>
<proteinExistence type="predicted"/>
<keyword evidence="1" id="KW-0732">Signal</keyword>
<evidence type="ECO:0000313" key="2">
    <source>
        <dbReference type="EMBL" id="SOC58406.1"/>
    </source>
</evidence>